<dbReference type="EMBL" id="GG745346">
    <property type="protein sequence ID" value="KNE65012.1"/>
    <property type="molecule type" value="Genomic_DNA"/>
</dbReference>
<dbReference type="Proteomes" id="UP000054350">
    <property type="component" value="Unassembled WGS sequence"/>
</dbReference>
<accession>A0A0L0SR72</accession>
<evidence type="ECO:0000313" key="2">
    <source>
        <dbReference type="Proteomes" id="UP000054350"/>
    </source>
</evidence>
<organism evidence="1 2">
    <name type="scientific">Allomyces macrogynus (strain ATCC 38327)</name>
    <name type="common">Allomyces javanicus var. macrogynus</name>
    <dbReference type="NCBI Taxonomy" id="578462"/>
    <lineage>
        <taxon>Eukaryota</taxon>
        <taxon>Fungi</taxon>
        <taxon>Fungi incertae sedis</taxon>
        <taxon>Blastocladiomycota</taxon>
        <taxon>Blastocladiomycetes</taxon>
        <taxon>Blastocladiales</taxon>
        <taxon>Blastocladiaceae</taxon>
        <taxon>Allomyces</taxon>
    </lineage>
</organism>
<reference evidence="2" key="2">
    <citation type="submission" date="2009-11" db="EMBL/GenBank/DDBJ databases">
        <title>The Genome Sequence of Allomyces macrogynus strain ATCC 38327.</title>
        <authorList>
            <consortium name="The Broad Institute Genome Sequencing Platform"/>
            <person name="Russ C."/>
            <person name="Cuomo C."/>
            <person name="Shea T."/>
            <person name="Young S.K."/>
            <person name="Zeng Q."/>
            <person name="Koehrsen M."/>
            <person name="Haas B."/>
            <person name="Borodovsky M."/>
            <person name="Guigo R."/>
            <person name="Alvarado L."/>
            <person name="Berlin A."/>
            <person name="Borenstein D."/>
            <person name="Chen Z."/>
            <person name="Engels R."/>
            <person name="Freedman E."/>
            <person name="Gellesch M."/>
            <person name="Goldberg J."/>
            <person name="Griggs A."/>
            <person name="Gujja S."/>
            <person name="Heiman D."/>
            <person name="Hepburn T."/>
            <person name="Howarth C."/>
            <person name="Jen D."/>
            <person name="Larson L."/>
            <person name="Lewis B."/>
            <person name="Mehta T."/>
            <person name="Park D."/>
            <person name="Pearson M."/>
            <person name="Roberts A."/>
            <person name="Saif S."/>
            <person name="Shenoy N."/>
            <person name="Sisk P."/>
            <person name="Stolte C."/>
            <person name="Sykes S."/>
            <person name="Walk T."/>
            <person name="White J."/>
            <person name="Yandava C."/>
            <person name="Burger G."/>
            <person name="Gray M.W."/>
            <person name="Holland P.W.H."/>
            <person name="King N."/>
            <person name="Lang F.B.F."/>
            <person name="Roger A.J."/>
            <person name="Ruiz-Trillo I."/>
            <person name="Lander E."/>
            <person name="Nusbaum C."/>
        </authorList>
    </citation>
    <scope>NUCLEOTIDE SEQUENCE [LARGE SCALE GENOMIC DNA]</scope>
    <source>
        <strain evidence="2">ATCC 38327</strain>
    </source>
</reference>
<dbReference type="AlphaFoldDB" id="A0A0L0SR72"/>
<sequence length="107" mass="11583">MWSTRACTYSSPTATSSLTSAWSTSSAAGREVMTLASMLLSRPSCTHCMSKRSNGGMLDTARVRSMGERPNVMMESDRVRERVAPNVRQKHCSDCRSGGRACATSLS</sequence>
<gene>
    <name evidence="1" type="ORF">AMAG_19411</name>
</gene>
<keyword evidence="2" id="KW-1185">Reference proteome</keyword>
<reference evidence="1 2" key="1">
    <citation type="submission" date="2009-11" db="EMBL/GenBank/DDBJ databases">
        <title>Annotation of Allomyces macrogynus ATCC 38327.</title>
        <authorList>
            <consortium name="The Broad Institute Genome Sequencing Platform"/>
            <person name="Russ C."/>
            <person name="Cuomo C."/>
            <person name="Burger G."/>
            <person name="Gray M.W."/>
            <person name="Holland P.W.H."/>
            <person name="King N."/>
            <person name="Lang F.B.F."/>
            <person name="Roger A.J."/>
            <person name="Ruiz-Trillo I."/>
            <person name="Young S.K."/>
            <person name="Zeng Q."/>
            <person name="Gargeya S."/>
            <person name="Fitzgerald M."/>
            <person name="Haas B."/>
            <person name="Abouelleil A."/>
            <person name="Alvarado L."/>
            <person name="Arachchi H.M."/>
            <person name="Berlin A."/>
            <person name="Chapman S.B."/>
            <person name="Gearin G."/>
            <person name="Goldberg J."/>
            <person name="Griggs A."/>
            <person name="Gujja S."/>
            <person name="Hansen M."/>
            <person name="Heiman D."/>
            <person name="Howarth C."/>
            <person name="Larimer J."/>
            <person name="Lui A."/>
            <person name="MacDonald P.J.P."/>
            <person name="McCowen C."/>
            <person name="Montmayeur A."/>
            <person name="Murphy C."/>
            <person name="Neiman D."/>
            <person name="Pearson M."/>
            <person name="Priest M."/>
            <person name="Roberts A."/>
            <person name="Saif S."/>
            <person name="Shea T."/>
            <person name="Sisk P."/>
            <person name="Stolte C."/>
            <person name="Sykes S."/>
            <person name="Wortman J."/>
            <person name="Nusbaum C."/>
            <person name="Birren B."/>
        </authorList>
    </citation>
    <scope>NUCLEOTIDE SEQUENCE [LARGE SCALE GENOMIC DNA]</scope>
    <source>
        <strain evidence="1 2">ATCC 38327</strain>
    </source>
</reference>
<dbReference type="VEuPathDB" id="FungiDB:AMAG_19411"/>
<protein>
    <submittedName>
        <fullName evidence="1">Uncharacterized protein</fullName>
    </submittedName>
</protein>
<name>A0A0L0SR72_ALLM3</name>
<evidence type="ECO:0000313" key="1">
    <source>
        <dbReference type="EMBL" id="KNE65012.1"/>
    </source>
</evidence>
<proteinExistence type="predicted"/>